<evidence type="ECO:0000313" key="5">
    <source>
        <dbReference type="Proteomes" id="UP000247565"/>
    </source>
</evidence>
<dbReference type="AlphaFoldDB" id="A0A318N6M4"/>
<sequence>MDFAMSNDNQILPKEPILDLGPVKFSQNIKLAVLDILEGFVKWRLNCKLGWTDIKLRYRGSILGPFWITIIMGSKIATIGFLYAYLLHINIHEYLPYVSLSVVLWTFISTLTIDSCTIFTNSEKLILSTRLPYSVYAWRSIISNFLILIHNLLVIVIVFCILKVLPYTLYLLIPSGILWTLDSLAICLLIGILGTRFKDVPPIITSIMQALFFITPIIWKINFIHFNKNYMLLDPLYPLFEIVRAPILGEYVSSSIWFAAIVYSLILWVTAIFIFSKTRFRIPYWI</sequence>
<evidence type="ECO:0000313" key="4">
    <source>
        <dbReference type="EMBL" id="PXZ00702.1"/>
    </source>
</evidence>
<proteinExistence type="inferred from homology"/>
<gene>
    <name evidence="4" type="ORF">DK869_04710</name>
</gene>
<organism evidence="4 5">
    <name type="scientific">Commensalibacter melissae</name>
    <dbReference type="NCBI Taxonomy" id="2070537"/>
    <lineage>
        <taxon>Bacteria</taxon>
        <taxon>Pseudomonadati</taxon>
        <taxon>Pseudomonadota</taxon>
        <taxon>Alphaproteobacteria</taxon>
        <taxon>Acetobacterales</taxon>
        <taxon>Acetobacteraceae</taxon>
    </lineage>
</organism>
<dbReference type="EMBL" id="QGLT01000002">
    <property type="protein sequence ID" value="PXZ00702.1"/>
    <property type="molecule type" value="Genomic_DNA"/>
</dbReference>
<evidence type="ECO:0000256" key="1">
    <source>
        <dbReference type="ARBA" id="ARBA00007783"/>
    </source>
</evidence>
<comment type="similarity">
    <text evidence="1">Belongs to the ABC-2 integral membrane protein family.</text>
</comment>
<evidence type="ECO:0000256" key="3">
    <source>
        <dbReference type="SAM" id="Phobius"/>
    </source>
</evidence>
<dbReference type="PANTHER" id="PTHR30413">
    <property type="entry name" value="INNER MEMBRANE TRANSPORT PERMEASE"/>
    <property type="match status" value="1"/>
</dbReference>
<feature type="transmembrane region" description="Helical" evidence="3">
    <location>
        <begin position="97"/>
        <end position="120"/>
    </location>
</feature>
<accession>A0A318N6M4</accession>
<dbReference type="PANTHER" id="PTHR30413:SF10">
    <property type="entry name" value="CAPSULE POLYSACCHARIDE EXPORT INNER-MEMBRANE PROTEIN CTRC"/>
    <property type="match status" value="1"/>
</dbReference>
<feature type="transmembrane region" description="Helical" evidence="3">
    <location>
        <begin position="141"/>
        <end position="165"/>
    </location>
</feature>
<reference evidence="4 5" key="1">
    <citation type="submission" date="2018-05" db="EMBL/GenBank/DDBJ databases">
        <title>Reference genomes for bee gut microbiota database.</title>
        <authorList>
            <person name="Ellegaard K.M."/>
        </authorList>
    </citation>
    <scope>NUCLEOTIDE SEQUENCE [LARGE SCALE GENOMIC DNA]</scope>
    <source>
        <strain evidence="4 5">ESL0284</strain>
    </source>
</reference>
<protein>
    <submittedName>
        <fullName evidence="4">ABC transporter permease</fullName>
    </submittedName>
</protein>
<name>A0A318N6M4_9PROT</name>
<feature type="transmembrane region" description="Helical" evidence="3">
    <location>
        <begin position="171"/>
        <end position="193"/>
    </location>
</feature>
<keyword evidence="3" id="KW-0812">Transmembrane</keyword>
<feature type="transmembrane region" description="Helical" evidence="3">
    <location>
        <begin position="200"/>
        <end position="219"/>
    </location>
</feature>
<feature type="transmembrane region" description="Helical" evidence="3">
    <location>
        <begin position="62"/>
        <end position="85"/>
    </location>
</feature>
<keyword evidence="3" id="KW-1133">Transmembrane helix</keyword>
<dbReference type="Proteomes" id="UP000247565">
    <property type="component" value="Unassembled WGS sequence"/>
</dbReference>
<keyword evidence="3" id="KW-0472">Membrane</keyword>
<feature type="transmembrane region" description="Helical" evidence="3">
    <location>
        <begin position="256"/>
        <end position="275"/>
    </location>
</feature>
<evidence type="ECO:0000256" key="2">
    <source>
        <dbReference type="ARBA" id="ARBA00022448"/>
    </source>
</evidence>
<keyword evidence="5" id="KW-1185">Reference proteome</keyword>
<keyword evidence="2" id="KW-0813">Transport</keyword>
<dbReference type="GO" id="GO:0015920">
    <property type="term" value="P:lipopolysaccharide transport"/>
    <property type="evidence" value="ECO:0007669"/>
    <property type="project" value="TreeGrafter"/>
</dbReference>
<comment type="caution">
    <text evidence="4">The sequence shown here is derived from an EMBL/GenBank/DDBJ whole genome shotgun (WGS) entry which is preliminary data.</text>
</comment>